<feature type="compositionally biased region" description="Low complexity" evidence="1">
    <location>
        <begin position="47"/>
        <end position="74"/>
    </location>
</feature>
<dbReference type="EMBL" id="CAFBPU010000047">
    <property type="protein sequence ID" value="CAB5037837.1"/>
    <property type="molecule type" value="Genomic_DNA"/>
</dbReference>
<gene>
    <name evidence="2" type="ORF">UFOPK4150_01895</name>
</gene>
<name>A0A6J7S9P8_9ZZZZ</name>
<protein>
    <submittedName>
        <fullName evidence="2">Unannotated protein</fullName>
    </submittedName>
</protein>
<feature type="region of interest" description="Disordered" evidence="1">
    <location>
        <begin position="41"/>
        <end position="74"/>
    </location>
</feature>
<evidence type="ECO:0000313" key="2">
    <source>
        <dbReference type="EMBL" id="CAB5037837.1"/>
    </source>
</evidence>
<sequence>MPISVCGQGVAMRYRVGRVGARVAFAFLAAVGLAGCASQPGPSVADSSAPTSSRTASPTSSLTTSVSTSGGSTTSASASVEVAAAVRAALSLYERSPNDLNDPSAGYVWSARPWASSPLSPALRERLSWLQAHDYFSDRFCGESYLNGNQVGLSAAPTVESSDVNSDGTVTVALRRALGDTVRPLTVVLSAADGVWLATDLQVGTGAHASIFADTPTC</sequence>
<evidence type="ECO:0000256" key="1">
    <source>
        <dbReference type="SAM" id="MobiDB-lite"/>
    </source>
</evidence>
<proteinExistence type="predicted"/>
<accession>A0A6J7S9P8</accession>
<reference evidence="2" key="1">
    <citation type="submission" date="2020-05" db="EMBL/GenBank/DDBJ databases">
        <authorList>
            <person name="Chiriac C."/>
            <person name="Salcher M."/>
            <person name="Ghai R."/>
            <person name="Kavagutti S V."/>
        </authorList>
    </citation>
    <scope>NUCLEOTIDE SEQUENCE</scope>
</reference>
<organism evidence="2">
    <name type="scientific">freshwater metagenome</name>
    <dbReference type="NCBI Taxonomy" id="449393"/>
    <lineage>
        <taxon>unclassified sequences</taxon>
        <taxon>metagenomes</taxon>
        <taxon>ecological metagenomes</taxon>
    </lineage>
</organism>
<dbReference type="AlphaFoldDB" id="A0A6J7S9P8"/>